<name>A0A2T4IUS1_9HYPH</name>
<protein>
    <submittedName>
        <fullName evidence="1">Uncharacterized protein</fullName>
    </submittedName>
</protein>
<sequence length="63" mass="7406">MANRYALRMEQPDSWTIFDVFTGQPAELKHQIMVGMNTRDADAMVDRLNSRDVRRRAKVDRKP</sequence>
<dbReference type="OrthoDB" id="7211025at2"/>
<evidence type="ECO:0000313" key="2">
    <source>
        <dbReference type="Proteomes" id="UP000240259"/>
    </source>
</evidence>
<keyword evidence="2" id="KW-1185">Reference proteome</keyword>
<comment type="caution">
    <text evidence="1">The sequence shown here is derived from an EMBL/GenBank/DDBJ whole genome shotgun (WGS) entry which is preliminary data.</text>
</comment>
<gene>
    <name evidence="1" type="ORF">C9427_14915</name>
</gene>
<dbReference type="Proteomes" id="UP000240259">
    <property type="component" value="Unassembled WGS sequence"/>
</dbReference>
<dbReference type="AlphaFoldDB" id="A0A2T4IUS1"/>
<proteinExistence type="predicted"/>
<evidence type="ECO:0000313" key="1">
    <source>
        <dbReference type="EMBL" id="PTE09396.1"/>
    </source>
</evidence>
<reference evidence="1 2" key="1">
    <citation type="submission" date="2018-03" db="EMBL/GenBank/DDBJ databases">
        <title>Genome sequence of the symbiotic type strain Mesorhizobium helmanticense CSLC115NT isolated from Lotus corniculatus nodules.</title>
        <authorList>
            <person name="Sannazzaro A.I."/>
            <person name="Torres Tejerizo G.A."/>
            <person name="Dip D."/>
            <person name="Caballero M."/>
            <person name="Pistorio M."/>
            <person name="Estrella M.J."/>
        </authorList>
    </citation>
    <scope>NUCLEOTIDE SEQUENCE [LARGE SCALE GENOMIC DNA]</scope>
    <source>
        <strain evidence="1 2">CSLC115N</strain>
    </source>
</reference>
<dbReference type="EMBL" id="PZJX01000028">
    <property type="protein sequence ID" value="PTE09396.1"/>
    <property type="molecule type" value="Genomic_DNA"/>
</dbReference>
<organism evidence="1 2">
    <name type="scientific">Mesorhizobium helmanticense</name>
    <dbReference type="NCBI Taxonomy" id="1776423"/>
    <lineage>
        <taxon>Bacteria</taxon>
        <taxon>Pseudomonadati</taxon>
        <taxon>Pseudomonadota</taxon>
        <taxon>Alphaproteobacteria</taxon>
        <taxon>Hyphomicrobiales</taxon>
        <taxon>Phyllobacteriaceae</taxon>
        <taxon>Mesorhizobium</taxon>
    </lineage>
</organism>
<accession>A0A2T4IUS1</accession>